<gene>
    <name evidence="1" type="ORF">EBH_0003620</name>
</gene>
<organism evidence="1 2">
    <name type="scientific">Eimeria brunetti</name>
    <dbReference type="NCBI Taxonomy" id="51314"/>
    <lineage>
        <taxon>Eukaryota</taxon>
        <taxon>Sar</taxon>
        <taxon>Alveolata</taxon>
        <taxon>Apicomplexa</taxon>
        <taxon>Conoidasida</taxon>
        <taxon>Coccidia</taxon>
        <taxon>Eucoccidiorida</taxon>
        <taxon>Eimeriorina</taxon>
        <taxon>Eimeriidae</taxon>
        <taxon>Eimeria</taxon>
    </lineage>
</organism>
<dbReference type="Proteomes" id="UP000030750">
    <property type="component" value="Unassembled WGS sequence"/>
</dbReference>
<name>U6LUT8_9EIME</name>
<keyword evidence="2" id="KW-1185">Reference proteome</keyword>
<reference evidence="1" key="1">
    <citation type="submission" date="2013-10" db="EMBL/GenBank/DDBJ databases">
        <title>Genomic analysis of the causative agents of coccidiosis in chickens.</title>
        <authorList>
            <person name="Reid A.J."/>
            <person name="Blake D."/>
            <person name="Billington K."/>
            <person name="Browne H."/>
            <person name="Dunn M."/>
            <person name="Hung S."/>
            <person name="Kawahara F."/>
            <person name="Miranda-Saavedra D."/>
            <person name="Mourier T."/>
            <person name="Nagra H."/>
            <person name="Otto T.D."/>
            <person name="Rawlings N."/>
            <person name="Sanchez A."/>
            <person name="Sanders M."/>
            <person name="Subramaniam C."/>
            <person name="Tay Y."/>
            <person name="Dear P."/>
            <person name="Doerig C."/>
            <person name="Gruber A."/>
            <person name="Parkinson J."/>
            <person name="Shirley M."/>
            <person name="Wan K.L."/>
            <person name="Berriman M."/>
            <person name="Tomley F."/>
            <person name="Pain A."/>
        </authorList>
    </citation>
    <scope>NUCLEOTIDE SEQUENCE [LARGE SCALE GENOMIC DNA]</scope>
    <source>
        <strain evidence="1">Houghton</strain>
    </source>
</reference>
<protein>
    <submittedName>
        <fullName evidence="1">Chromosome I, complete genome, related</fullName>
    </submittedName>
</protein>
<dbReference type="VEuPathDB" id="ToxoDB:EBH_0003620"/>
<dbReference type="AlphaFoldDB" id="U6LUT8"/>
<evidence type="ECO:0000313" key="1">
    <source>
        <dbReference type="EMBL" id="CDJ52374.1"/>
    </source>
</evidence>
<sequence length="252" mass="27356">MCSLVPVPPASGEAGPVALELPPKPIPLPLSGQLNPSAFITNLWLSVRICSRGFSRSQLLLIARSLPKSELGVGASQPVVFRMQRPACTALLAPTGTLLIMGGITKEQAIWQAYRVAYKLKYRVWWKPVEGEHLEGDQPTVEYLCNPAIEFKPETASVLQLVCRVDLGGSFRPDLAAVLGHPQMRTAAIDTRDGVAVRVPHIQEDNSEVMNAFGDAADEFVIRGVKNSGENPEVEYHGILYMLPAANHLAPS</sequence>
<evidence type="ECO:0000313" key="2">
    <source>
        <dbReference type="Proteomes" id="UP000030750"/>
    </source>
</evidence>
<proteinExistence type="predicted"/>
<reference evidence="1" key="2">
    <citation type="submission" date="2013-10" db="EMBL/GenBank/DDBJ databases">
        <authorList>
            <person name="Aslett M."/>
        </authorList>
    </citation>
    <scope>NUCLEOTIDE SEQUENCE [LARGE SCALE GENOMIC DNA]</scope>
    <source>
        <strain evidence="1">Houghton</strain>
    </source>
</reference>
<dbReference type="EMBL" id="HG713120">
    <property type="protein sequence ID" value="CDJ52374.1"/>
    <property type="molecule type" value="Genomic_DNA"/>
</dbReference>
<dbReference type="OrthoDB" id="365692at2759"/>
<accession>U6LUT8</accession>